<dbReference type="Gene3D" id="2.60.40.10">
    <property type="entry name" value="Immunoglobulins"/>
    <property type="match status" value="1"/>
</dbReference>
<feature type="region of interest" description="Disordered" evidence="1">
    <location>
        <begin position="36"/>
        <end position="63"/>
    </location>
</feature>
<evidence type="ECO:0000313" key="3">
    <source>
        <dbReference type="Proteomes" id="UP000236649"/>
    </source>
</evidence>
<protein>
    <submittedName>
        <fullName evidence="2">Uncharacterized protein</fullName>
    </submittedName>
</protein>
<organism evidence="2 3">
    <name type="scientific">Paraburkholderia hospita</name>
    <dbReference type="NCBI Taxonomy" id="169430"/>
    <lineage>
        <taxon>Bacteria</taxon>
        <taxon>Pseudomonadati</taxon>
        <taxon>Pseudomonadota</taxon>
        <taxon>Betaproteobacteria</taxon>
        <taxon>Burkholderiales</taxon>
        <taxon>Burkholderiaceae</taxon>
        <taxon>Paraburkholderia</taxon>
    </lineage>
</organism>
<evidence type="ECO:0000256" key="1">
    <source>
        <dbReference type="SAM" id="MobiDB-lite"/>
    </source>
</evidence>
<sequence length="63" mass="6770">MRRSPSLPAGLVLDPQTCAITGTPKVVSPATIYTIPGSNAAVPHESRSKSRPTPLHRRRDAHD</sequence>
<feature type="compositionally biased region" description="Basic residues" evidence="1">
    <location>
        <begin position="54"/>
        <end position="63"/>
    </location>
</feature>
<dbReference type="Pfam" id="PF05345">
    <property type="entry name" value="He_PIG"/>
    <property type="match status" value="1"/>
</dbReference>
<name>A0AAN1JHR4_9BURK</name>
<proteinExistence type="predicted"/>
<dbReference type="KEGG" id="phs:C2L64_39300"/>
<evidence type="ECO:0000313" key="2">
    <source>
        <dbReference type="EMBL" id="AUT74309.1"/>
    </source>
</evidence>
<dbReference type="EMBL" id="CP026107">
    <property type="protein sequence ID" value="AUT74309.1"/>
    <property type="molecule type" value="Genomic_DNA"/>
</dbReference>
<gene>
    <name evidence="2" type="ORF">C2L64_39300</name>
</gene>
<dbReference type="AlphaFoldDB" id="A0AAN1JHR4"/>
<accession>A0AAN1JHR4</accession>
<dbReference type="InterPro" id="IPR013783">
    <property type="entry name" value="Ig-like_fold"/>
</dbReference>
<dbReference type="Proteomes" id="UP000236649">
    <property type="component" value="Chromosome 3"/>
</dbReference>
<reference evidence="2 3" key="1">
    <citation type="submission" date="2018-01" db="EMBL/GenBank/DDBJ databases">
        <title>Species boundaries and ecological features among Paraburkholderia terrae DSMZ17804T, P. hospita DSMZ17164T and P. caribensis DSMZ13236T.</title>
        <authorList>
            <person name="Pratama A.A."/>
        </authorList>
    </citation>
    <scope>NUCLEOTIDE SEQUENCE [LARGE SCALE GENOMIC DNA]</scope>
    <source>
        <strain evidence="2 3">DSM 17164</strain>
    </source>
</reference>